<evidence type="ECO:0000313" key="5">
    <source>
        <dbReference type="EMBL" id="SEK55808.1"/>
    </source>
</evidence>
<dbReference type="AlphaFoldDB" id="A0A1H7I096"/>
<organism evidence="5 6">
    <name type="scientific">Rhodococcus maanshanensis</name>
    <dbReference type="NCBI Taxonomy" id="183556"/>
    <lineage>
        <taxon>Bacteria</taxon>
        <taxon>Bacillati</taxon>
        <taxon>Actinomycetota</taxon>
        <taxon>Actinomycetes</taxon>
        <taxon>Mycobacteriales</taxon>
        <taxon>Nocardiaceae</taxon>
        <taxon>Rhodococcus</taxon>
    </lineage>
</organism>
<comment type="similarity">
    <text evidence="2">Belongs to the bacterial solute-binding protein 2 family.</text>
</comment>
<comment type="subcellular location">
    <subcellularLocation>
        <location evidence="1">Cell envelope</location>
    </subcellularLocation>
</comment>
<keyword evidence="3" id="KW-0732">Signal</keyword>
<dbReference type="PANTHER" id="PTHR46847">
    <property type="entry name" value="D-ALLOSE-BINDING PERIPLASMIC PROTEIN-RELATED"/>
    <property type="match status" value="1"/>
</dbReference>
<evidence type="ECO:0000256" key="3">
    <source>
        <dbReference type="ARBA" id="ARBA00022729"/>
    </source>
</evidence>
<dbReference type="OrthoDB" id="9813037at2"/>
<keyword evidence="6" id="KW-1185">Reference proteome</keyword>
<name>A0A1H7I096_9NOCA</name>
<dbReference type="Gene3D" id="3.40.50.2300">
    <property type="match status" value="2"/>
</dbReference>
<accession>A0A1H7I096</accession>
<dbReference type="GO" id="GO:0030246">
    <property type="term" value="F:carbohydrate binding"/>
    <property type="evidence" value="ECO:0007669"/>
    <property type="project" value="UniProtKB-ARBA"/>
</dbReference>
<dbReference type="Proteomes" id="UP000198677">
    <property type="component" value="Unassembled WGS sequence"/>
</dbReference>
<feature type="domain" description="Periplasmic binding protein" evidence="4">
    <location>
        <begin position="64"/>
        <end position="311"/>
    </location>
</feature>
<proteinExistence type="inferred from homology"/>
<evidence type="ECO:0000313" key="6">
    <source>
        <dbReference type="Proteomes" id="UP000198677"/>
    </source>
</evidence>
<evidence type="ECO:0000256" key="2">
    <source>
        <dbReference type="ARBA" id="ARBA00007639"/>
    </source>
</evidence>
<dbReference type="Pfam" id="PF13407">
    <property type="entry name" value="Peripla_BP_4"/>
    <property type="match status" value="1"/>
</dbReference>
<dbReference type="GO" id="GO:0030313">
    <property type="term" value="C:cell envelope"/>
    <property type="evidence" value="ECO:0007669"/>
    <property type="project" value="UniProtKB-SubCell"/>
</dbReference>
<dbReference type="SUPFAM" id="SSF53822">
    <property type="entry name" value="Periplasmic binding protein-like I"/>
    <property type="match status" value="1"/>
</dbReference>
<dbReference type="PANTHER" id="PTHR46847:SF1">
    <property type="entry name" value="D-ALLOSE-BINDING PERIPLASMIC PROTEIN-RELATED"/>
    <property type="match status" value="1"/>
</dbReference>
<dbReference type="InterPro" id="IPR028082">
    <property type="entry name" value="Peripla_BP_I"/>
</dbReference>
<sequence>MSSVQGEGHWTQVVRKSTLAGVGAIALAGGLAACSSGAGAGSGVGQGEVTVAYSSPVMAQEAQQDTVFGLESAAESLGWKIKVYDANLSADAQVSNVQTMIDQDVSALTSWSLDAGAVGGVYSNARSAGIPVIGMNSGGAGISSSTWWAVNRCDPGGPLEQLAKMFAVAKPGMKIIIMGGPPVPSVEANTECFTRAAEGAGLDIIASQSNTQDTTANAAALAQDLLTAHSDVEAFWAYNDASALGISAAIAGSGRTVSTGTGGGIMVTGINGDAAAIDAIRQGRMTATIDANAVANGWVAVAAMRDAINGETEKTYVVDTDIVDGNNIADYIAPRERTYSLDHLPLVGR</sequence>
<protein>
    <submittedName>
        <fullName evidence="5">Ribose transport system substrate-binding protein</fullName>
    </submittedName>
</protein>
<dbReference type="InterPro" id="IPR025997">
    <property type="entry name" value="SBP_2_dom"/>
</dbReference>
<dbReference type="CDD" id="cd01536">
    <property type="entry name" value="PBP1_ABC_sugar_binding-like"/>
    <property type="match status" value="1"/>
</dbReference>
<dbReference type="RefSeq" id="WP_083576637.1">
    <property type="nucleotide sequence ID" value="NZ_FOAW01000002.1"/>
</dbReference>
<gene>
    <name evidence="5" type="ORF">SAMN05444583_102282</name>
</gene>
<reference evidence="6" key="1">
    <citation type="submission" date="2016-10" db="EMBL/GenBank/DDBJ databases">
        <authorList>
            <person name="Varghese N."/>
            <person name="Submissions S."/>
        </authorList>
    </citation>
    <scope>NUCLEOTIDE SEQUENCE [LARGE SCALE GENOMIC DNA]</scope>
    <source>
        <strain evidence="6">DSM 44675</strain>
    </source>
</reference>
<evidence type="ECO:0000259" key="4">
    <source>
        <dbReference type="Pfam" id="PF13407"/>
    </source>
</evidence>
<dbReference type="EMBL" id="FOAW01000002">
    <property type="protein sequence ID" value="SEK55808.1"/>
    <property type="molecule type" value="Genomic_DNA"/>
</dbReference>
<evidence type="ECO:0000256" key="1">
    <source>
        <dbReference type="ARBA" id="ARBA00004196"/>
    </source>
</evidence>